<proteinExistence type="predicted"/>
<name>A0A6J1NA70_BICAN</name>
<reference evidence="2" key="1">
    <citation type="submission" date="2025-08" db="UniProtKB">
        <authorList>
            <consortium name="RefSeq"/>
        </authorList>
    </citation>
    <scope>IDENTIFICATION</scope>
</reference>
<accession>A0A6J1NA70</accession>
<protein>
    <submittedName>
        <fullName evidence="2">Uncharacterized protein LOC112048562</fullName>
    </submittedName>
</protein>
<organism evidence="1 2">
    <name type="scientific">Bicyclus anynana</name>
    <name type="common">Squinting bush brown butterfly</name>
    <dbReference type="NCBI Taxonomy" id="110368"/>
    <lineage>
        <taxon>Eukaryota</taxon>
        <taxon>Metazoa</taxon>
        <taxon>Ecdysozoa</taxon>
        <taxon>Arthropoda</taxon>
        <taxon>Hexapoda</taxon>
        <taxon>Insecta</taxon>
        <taxon>Pterygota</taxon>
        <taxon>Neoptera</taxon>
        <taxon>Endopterygota</taxon>
        <taxon>Lepidoptera</taxon>
        <taxon>Glossata</taxon>
        <taxon>Ditrysia</taxon>
        <taxon>Papilionoidea</taxon>
        <taxon>Nymphalidae</taxon>
        <taxon>Satyrinae</taxon>
        <taxon>Satyrini</taxon>
        <taxon>Mycalesina</taxon>
        <taxon>Bicyclus</taxon>
    </lineage>
</organism>
<dbReference type="OrthoDB" id="6859220at2759"/>
<dbReference type="AlphaFoldDB" id="A0A6J1NA70"/>
<dbReference type="InterPro" id="IPR036047">
    <property type="entry name" value="F-box-like_dom_sf"/>
</dbReference>
<keyword evidence="1" id="KW-1185">Reference proteome</keyword>
<dbReference type="Proteomes" id="UP001652582">
    <property type="component" value="Chromosome 7"/>
</dbReference>
<evidence type="ECO:0000313" key="1">
    <source>
        <dbReference type="Proteomes" id="UP001652582"/>
    </source>
</evidence>
<dbReference type="KEGG" id="bany:112048562"/>
<evidence type="ECO:0000313" key="2">
    <source>
        <dbReference type="RefSeq" id="XP_023941908.2"/>
    </source>
</evidence>
<dbReference type="GeneID" id="112048562"/>
<gene>
    <name evidence="2" type="primary">LOC112048562</name>
</gene>
<dbReference type="RefSeq" id="XP_023941908.2">
    <property type="nucleotide sequence ID" value="XM_024086140.2"/>
</dbReference>
<dbReference type="SUPFAM" id="SSF81383">
    <property type="entry name" value="F-box domain"/>
    <property type="match status" value="1"/>
</dbReference>
<sequence>MSLNNDSVWATCPADILVLVFKKLDIESVISCRGVNTFWCNVAEYCFEHFKLWPAVIQHTIGEAAFTEKSILGWRDKVLSAERWLDVSKVSVSFRHRYNFETVIQNICVYRDNLIVTTDTAATYFNINNFEVIKTLQFKPLIHYVFDLEVNWDYGRTIERINYGFIPCGTGSLRARQEYISRRIRPQELETDTVLRYQETSSFIVELKFPTEIKNGLIELSLTNKLYTDTFGSDSVQKVYIKYPFIFKVNLNSCYVIYGNVLWKYTATVNHWDKELLAKYNENENLLHSIHIYRKNVYVLLTIGDVLLLDSCCKNFLKIFHLSAPLSNTLPKDSLPLMFHTYILLRNVPNAKPCDALSPYIKCDFLKSISREGVTCVLEHGHATLFGYKNGEIEIYLHKNLIDSEVPELKFNLQTYIDDISDENPNLKIRALDIYYDNTRHHLFVTTCYHVYELLLCF</sequence>